<dbReference type="Proteomes" id="UP001652628">
    <property type="component" value="Chromosome 2L"/>
</dbReference>
<dbReference type="RefSeq" id="XP_016932694.4">
    <property type="nucleotide sequence ID" value="XM_017077205.4"/>
</dbReference>
<organism evidence="2 3">
    <name type="scientific">Drosophila suzukii</name>
    <name type="common">Spotted-wing drosophila fruit fly</name>
    <dbReference type="NCBI Taxonomy" id="28584"/>
    <lineage>
        <taxon>Eukaryota</taxon>
        <taxon>Metazoa</taxon>
        <taxon>Ecdysozoa</taxon>
        <taxon>Arthropoda</taxon>
        <taxon>Hexapoda</taxon>
        <taxon>Insecta</taxon>
        <taxon>Pterygota</taxon>
        <taxon>Neoptera</taxon>
        <taxon>Endopterygota</taxon>
        <taxon>Diptera</taxon>
        <taxon>Brachycera</taxon>
        <taxon>Muscomorpha</taxon>
        <taxon>Ephydroidea</taxon>
        <taxon>Drosophilidae</taxon>
        <taxon>Drosophila</taxon>
        <taxon>Sophophora</taxon>
    </lineage>
</organism>
<gene>
    <name evidence="3" type="primary">LOC108011952</name>
</gene>
<name>A0AB39ZC42_DROSZ</name>
<dbReference type="PANTHER" id="PTHR21112">
    <property type="entry name" value="CHEMOSENSORY PROTEIN A 29A-RELATED"/>
    <property type="match status" value="1"/>
</dbReference>
<sequence length="192" mass="21341">MFKMQSLYCTGIFFLFSGSLVEAISVEASNLRSWDYTLISVSMTTDNAELAGGDTRVDRIGRGEYGLSGTLYVNVDVPQDLEVDVTIYRSTDGGETYKLQPYSIPRQTVYSAVNDFYKKIIMPSAANCSNLPQFADTLELIPAQVFKYEKCQVGTEGFPKYLADGWYKGVIETHGLIGVVWTCIVGVKQKSF</sequence>
<reference evidence="2" key="1">
    <citation type="submission" date="2025-05" db="UniProtKB">
        <authorList>
            <consortium name="RefSeq"/>
        </authorList>
    </citation>
    <scope>NUCLEOTIDE SEQUENCE [LARGE SCALE GENOMIC DNA]</scope>
</reference>
<evidence type="ECO:0000313" key="2">
    <source>
        <dbReference type="Proteomes" id="UP001652628"/>
    </source>
</evidence>
<evidence type="ECO:0000313" key="3">
    <source>
        <dbReference type="RefSeq" id="XP_016932694.4"/>
    </source>
</evidence>
<feature type="signal peptide" evidence="1">
    <location>
        <begin position="1"/>
        <end position="23"/>
    </location>
</feature>
<feature type="chain" id="PRO_5047046212" evidence="1">
    <location>
        <begin position="24"/>
        <end position="192"/>
    </location>
</feature>
<evidence type="ECO:0000256" key="1">
    <source>
        <dbReference type="SAM" id="SignalP"/>
    </source>
</evidence>
<accession>A0AB39ZC42</accession>
<keyword evidence="1" id="KW-0732">Signal</keyword>
<dbReference type="AlphaFoldDB" id="A0AB39ZC42"/>
<protein>
    <submittedName>
        <fullName evidence="3">Uncharacterized protein</fullName>
    </submittedName>
</protein>
<dbReference type="Pfam" id="PF06477">
    <property type="entry name" value="DUF1091"/>
    <property type="match status" value="1"/>
</dbReference>
<dbReference type="InterPro" id="IPR010512">
    <property type="entry name" value="DUF1091"/>
</dbReference>
<reference evidence="3" key="2">
    <citation type="submission" date="2025-08" db="UniProtKB">
        <authorList>
            <consortium name="RefSeq"/>
        </authorList>
    </citation>
    <scope>IDENTIFICATION</scope>
</reference>
<keyword evidence="2" id="KW-1185">Reference proteome</keyword>
<dbReference type="PANTHER" id="PTHR21112:SF0">
    <property type="entry name" value="CHEMOSENSORY PROTEIN A 29A-RELATED"/>
    <property type="match status" value="1"/>
</dbReference>
<dbReference type="GeneID" id="108011952"/>
<proteinExistence type="predicted"/>